<reference evidence="1 2" key="1">
    <citation type="submission" date="2018-08" db="EMBL/GenBank/DDBJ databases">
        <title>A genome reference for cultivated species of the human gut microbiota.</title>
        <authorList>
            <person name="Zou Y."/>
            <person name="Xue W."/>
            <person name="Luo G."/>
        </authorList>
    </citation>
    <scope>NUCLEOTIDE SEQUENCE [LARGE SCALE GENOMIC DNA]</scope>
    <source>
        <strain evidence="1 2">TF09-12</strain>
    </source>
</reference>
<organism evidence="1 2">
    <name type="scientific">Prevotella disiens</name>
    <dbReference type="NCBI Taxonomy" id="28130"/>
    <lineage>
        <taxon>Bacteria</taxon>
        <taxon>Pseudomonadati</taxon>
        <taxon>Bacteroidota</taxon>
        <taxon>Bacteroidia</taxon>
        <taxon>Bacteroidales</taxon>
        <taxon>Prevotellaceae</taxon>
        <taxon>Prevotella</taxon>
    </lineage>
</organism>
<dbReference type="AlphaFoldDB" id="A0A3E4Q4B8"/>
<comment type="caution">
    <text evidence="1">The sequence shown here is derived from an EMBL/GenBank/DDBJ whole genome shotgun (WGS) entry which is preliminary data.</text>
</comment>
<evidence type="ECO:0000313" key="2">
    <source>
        <dbReference type="Proteomes" id="UP000260835"/>
    </source>
</evidence>
<dbReference type="Proteomes" id="UP000260835">
    <property type="component" value="Unassembled WGS sequence"/>
</dbReference>
<accession>A0A3E4Q4B8</accession>
<evidence type="ECO:0000313" key="1">
    <source>
        <dbReference type="EMBL" id="RGK87086.1"/>
    </source>
</evidence>
<dbReference type="EMBL" id="QSRD01000260">
    <property type="protein sequence ID" value="RGK87086.1"/>
    <property type="molecule type" value="Genomic_DNA"/>
</dbReference>
<feature type="non-terminal residue" evidence="1">
    <location>
        <position position="104"/>
    </location>
</feature>
<proteinExistence type="predicted"/>
<gene>
    <name evidence="1" type="ORF">DXC89_12400</name>
</gene>
<name>A0A3E4Q4B8_9BACT</name>
<protein>
    <submittedName>
        <fullName evidence="1">Transposase</fullName>
    </submittedName>
</protein>
<sequence length="104" mass="12104">MISEPLSQYEEILKDAIRTSMKESGAKLAKTFQTLLIEILTLYMILPRKINFTQMARYGKHGEQTYRQNFNRKKKDCIDWLLLNLSLARRVLDMDGLLAIAIDP</sequence>